<evidence type="ECO:0000256" key="2">
    <source>
        <dbReference type="ARBA" id="ARBA00022723"/>
    </source>
</evidence>
<keyword evidence="1" id="KW-0004">4Fe-4S</keyword>
<organism evidence="6 7">
    <name type="scientific">Thermincola ferriacetica</name>
    <dbReference type="NCBI Taxonomy" id="281456"/>
    <lineage>
        <taxon>Bacteria</taxon>
        <taxon>Bacillati</taxon>
        <taxon>Bacillota</taxon>
        <taxon>Clostridia</taxon>
        <taxon>Eubacteriales</taxon>
        <taxon>Thermincolaceae</taxon>
        <taxon>Thermincola</taxon>
    </lineage>
</organism>
<feature type="domain" description="4Fe-4S ferredoxin-type" evidence="5">
    <location>
        <begin position="186"/>
        <end position="215"/>
    </location>
</feature>
<protein>
    <submittedName>
        <fullName evidence="6">4Fe-4S ferredoxin</fullName>
    </submittedName>
</protein>
<dbReference type="PANTHER" id="PTHR43687">
    <property type="entry name" value="ADENYLYLSULFATE REDUCTASE, BETA SUBUNIT"/>
    <property type="match status" value="1"/>
</dbReference>
<evidence type="ECO:0000313" key="7">
    <source>
        <dbReference type="Proteomes" id="UP000037175"/>
    </source>
</evidence>
<dbReference type="Gene3D" id="3.30.70.20">
    <property type="match status" value="2"/>
</dbReference>
<keyword evidence="3" id="KW-0408">Iron</keyword>
<accession>A0A0L6W732</accession>
<evidence type="ECO:0000256" key="1">
    <source>
        <dbReference type="ARBA" id="ARBA00022485"/>
    </source>
</evidence>
<dbReference type="GO" id="GO:0051539">
    <property type="term" value="F:4 iron, 4 sulfur cluster binding"/>
    <property type="evidence" value="ECO:0007669"/>
    <property type="project" value="UniProtKB-KW"/>
</dbReference>
<dbReference type="Pfam" id="PF04015">
    <property type="entry name" value="DUF362"/>
    <property type="match status" value="1"/>
</dbReference>
<dbReference type="Pfam" id="PF12838">
    <property type="entry name" value="Fer4_7"/>
    <property type="match status" value="1"/>
</dbReference>
<dbReference type="SUPFAM" id="SSF54862">
    <property type="entry name" value="4Fe-4S ferredoxins"/>
    <property type="match status" value="1"/>
</dbReference>
<dbReference type="EMBL" id="LGTE01000002">
    <property type="protein sequence ID" value="KNZ70904.1"/>
    <property type="molecule type" value="Genomic_DNA"/>
</dbReference>
<dbReference type="PATRIC" id="fig|281456.6.peg.616"/>
<keyword evidence="2" id="KW-0479">Metal-binding</keyword>
<keyword evidence="4" id="KW-0411">Iron-sulfur</keyword>
<dbReference type="InterPro" id="IPR017900">
    <property type="entry name" value="4Fe4S_Fe_S_CS"/>
</dbReference>
<dbReference type="PROSITE" id="PS51379">
    <property type="entry name" value="4FE4S_FER_2"/>
    <property type="match status" value="2"/>
</dbReference>
<dbReference type="PROSITE" id="PS00198">
    <property type="entry name" value="4FE4S_FER_1"/>
    <property type="match status" value="2"/>
</dbReference>
<dbReference type="InterPro" id="IPR050572">
    <property type="entry name" value="Fe-S_Ferredoxin"/>
</dbReference>
<feature type="domain" description="4Fe-4S ferredoxin-type" evidence="5">
    <location>
        <begin position="217"/>
        <end position="244"/>
    </location>
</feature>
<name>A0A0L6W732_9FIRM</name>
<keyword evidence="7" id="KW-1185">Reference proteome</keyword>
<reference evidence="7" key="1">
    <citation type="submission" date="2015-07" db="EMBL/GenBank/DDBJ databases">
        <title>Complete Genome of Thermincola ferriacetica strain Z-0001T.</title>
        <authorList>
            <person name="Lusk B."/>
            <person name="Badalamenti J.P."/>
            <person name="Parameswaran P."/>
            <person name="Bond D.R."/>
            <person name="Torres C.I."/>
        </authorList>
    </citation>
    <scope>NUCLEOTIDE SEQUENCE [LARGE SCALE GENOMIC DNA]</scope>
    <source>
        <strain evidence="7">Z-0001</strain>
    </source>
</reference>
<comment type="caution">
    <text evidence="6">The sequence shown here is derived from an EMBL/GenBank/DDBJ whole genome shotgun (WGS) entry which is preliminary data.</text>
</comment>
<evidence type="ECO:0000313" key="6">
    <source>
        <dbReference type="EMBL" id="KNZ70904.1"/>
    </source>
</evidence>
<dbReference type="RefSeq" id="WP_052216792.1">
    <property type="nucleotide sequence ID" value="NZ_LGTE01000002.1"/>
</dbReference>
<dbReference type="InterPro" id="IPR007160">
    <property type="entry name" value="DUF362"/>
</dbReference>
<evidence type="ECO:0000256" key="3">
    <source>
        <dbReference type="ARBA" id="ARBA00023004"/>
    </source>
</evidence>
<dbReference type="PANTHER" id="PTHR43687:SF1">
    <property type="entry name" value="FERREDOXIN III"/>
    <property type="match status" value="1"/>
</dbReference>
<dbReference type="GO" id="GO:0046872">
    <property type="term" value="F:metal ion binding"/>
    <property type="evidence" value="ECO:0007669"/>
    <property type="project" value="UniProtKB-KW"/>
</dbReference>
<evidence type="ECO:0000256" key="4">
    <source>
        <dbReference type="ARBA" id="ARBA00023014"/>
    </source>
</evidence>
<dbReference type="Proteomes" id="UP000037175">
    <property type="component" value="Unassembled WGS sequence"/>
</dbReference>
<gene>
    <name evidence="6" type="ORF">Tfer_0585</name>
</gene>
<dbReference type="AlphaFoldDB" id="A0A0L6W732"/>
<proteinExistence type="predicted"/>
<sequence>MAADVYFTDMRAKNGESLLDKVEKLFDRAGFKNIIQPKDLVAVKLHFGESGNTAYIRPQFFRRLVKKVKECEGRPFLTDANTLYVGTRSNAVDHLRTAIENGFDYAVVDAPLIIADGLNGKDYVKVKVNGKHFSEVNIASAVYHADSMLVVSHFKGHEASGFGGAIKNLGMGTGSRSGKQMMHSSVLPKVDADKCIGCTKCTHWCPADAITVNEKVARISEEKCIGCGECTVTCPAHAIAINWKTDPDDFQEKMVEYCIGAMANKKGKVGFITFVMNVTPDCDCCGWSDAPIVNDVGILASMDPVALDQACVDLVNKQKALPNTRLDGYHFDIDDKFGGVHPMIDWAVQLAYGAEIGLGTREYNLIKV</sequence>
<evidence type="ECO:0000259" key="5">
    <source>
        <dbReference type="PROSITE" id="PS51379"/>
    </source>
</evidence>
<dbReference type="InterPro" id="IPR017896">
    <property type="entry name" value="4Fe4S_Fe-S-bd"/>
</dbReference>